<dbReference type="SUPFAM" id="SSF49899">
    <property type="entry name" value="Concanavalin A-like lectins/glucanases"/>
    <property type="match status" value="1"/>
</dbReference>
<dbReference type="Pfam" id="PF20010">
    <property type="entry name" value="Collagen_trimer"/>
    <property type="match status" value="1"/>
</dbReference>
<dbReference type="PANTHER" id="PTHR24023">
    <property type="entry name" value="COLLAGEN ALPHA"/>
    <property type="match status" value="1"/>
</dbReference>
<evidence type="ECO:0000256" key="1">
    <source>
        <dbReference type="ARBA" id="ARBA00023119"/>
    </source>
</evidence>
<evidence type="ECO:0000259" key="5">
    <source>
        <dbReference type="Pfam" id="PF20010"/>
    </source>
</evidence>
<feature type="compositionally biased region" description="Pro residues" evidence="2">
    <location>
        <begin position="747"/>
        <end position="758"/>
    </location>
</feature>
<dbReference type="OrthoDB" id="5983381at2759"/>
<feature type="compositionally biased region" description="Basic and acidic residues" evidence="2">
    <location>
        <begin position="435"/>
        <end position="450"/>
    </location>
</feature>
<evidence type="ECO:0000313" key="6">
    <source>
        <dbReference type="Proteomes" id="UP001652626"/>
    </source>
</evidence>
<dbReference type="InterPro" id="IPR013320">
    <property type="entry name" value="ConA-like_dom_sf"/>
</dbReference>
<dbReference type="GO" id="GO:0030020">
    <property type="term" value="F:extracellular matrix structural constituent conferring tensile strength"/>
    <property type="evidence" value="ECO:0007669"/>
    <property type="project" value="TreeGrafter"/>
</dbReference>
<feature type="compositionally biased region" description="Basic and acidic residues" evidence="2">
    <location>
        <begin position="233"/>
        <end position="252"/>
    </location>
</feature>
<protein>
    <submittedName>
        <fullName evidence="7">Collagen alpha-1(XVIII) chain-like isoform X1</fullName>
    </submittedName>
</protein>
<dbReference type="InterPro" id="IPR050149">
    <property type="entry name" value="Collagen_superfamily"/>
</dbReference>
<dbReference type="GeneID" id="113393962"/>
<dbReference type="Gene3D" id="3.40.1620.70">
    <property type="match status" value="1"/>
</dbReference>
<keyword evidence="1" id="KW-0176">Collagen</keyword>
<feature type="domain" description="Collagenase NC10/endostatin" evidence="4">
    <location>
        <begin position="888"/>
        <end position="1059"/>
    </location>
</feature>
<evidence type="ECO:0000259" key="4">
    <source>
        <dbReference type="Pfam" id="PF06482"/>
    </source>
</evidence>
<feature type="compositionally biased region" description="Basic and acidic residues" evidence="2">
    <location>
        <begin position="521"/>
        <end position="536"/>
    </location>
</feature>
<dbReference type="Pfam" id="PF01391">
    <property type="entry name" value="Collagen"/>
    <property type="match status" value="4"/>
</dbReference>
<feature type="compositionally biased region" description="Basic and acidic residues" evidence="2">
    <location>
        <begin position="376"/>
        <end position="411"/>
    </location>
</feature>
<sequence length="1090" mass="116474">METLNWIVRINLILLIGCLSELHTDTVKYEYDILSKVLNTITPTSYSSVNGTDIYGAIKLITNDPISVSLDKFEIKDDKLVTPFEIYALVNFNKVISSCLFNIKAGDDNKLSLCVEKVDEKIVKLILSSSTVDTNIQILYDIEENSWSNILLRVEENKLRLYNNCAIFDEQLYSSIEKPLREIEIPKNAKLYLGKLDKNDKRLFEGSIQSLKIFPNPEFYGRRDICDDGFKLPDSKDDYASSHSDVYGKPENLEEMFTDSTAIEDESDDESEIDSLERVEKCDKGEKGDTGDKGEKGDKGESITGPIGSPGPPGPEGPQGLPGKKGDEGSCQCSEKVVSSLLLTMPAMRGPPGEPGPQGEDGEQGRPGLTGLIGKQGERGPEGLKGDQGNRGEDGIPGRDGEQGTKGEPGKDGNPGPPGPVGPIGPPGPPGPVYKEIEEAKVPVADERGETGPIGPPGTPGHDGMKGEKGDQGMKGEKGEEVTKIITHRGLDGEMGPRGEKGDTGKAGKNGIPGVPGTHGHSGEKGEKGDKGDRGDIGLPGLPAKLSSILDTDIDPLENAEIIEKLRGYKGDRGVAGHKGDKGELGPIGPTGLPGSIGPQGPQGERGPHGHNGESGPIGPRGYKGEPGEPGPPGNVPTSAISLMKGPPGKPGPRGPIGHTGKRGPTGPPGPKGPKGQRGDTGIQGEAGPKGDVGIMGPKGEKGEVPYIDVKKLKGEKGDTGEAGKSGEPGKPGSPGTCEDSNSIIVPGPPGPPGPPGRPGVSITGPKGEPGGILTRSTLYAFGNKNGGADTSNEDDDFYTAATIIYKSSTALLKRTSITPLGTLAYILEENILLMRVENGWQYIIMGSFLQTRESHTSTTPRPKYYNPPATSTSPPLRDAPYTDNYIRLVALNEPYPGNMVTSINRTGRSAADQECYNQAKNSQQPSSFVAFLANKVEDLRSIVKRLRDRNVPVVNLYGDVLFDSWSNMFNGSGALLAKSNIYSFSGKNVLIDPTWPIKAVWHGGNSFGIRTPRTYCEEWQSDSPLSIGAASSLKSNRLLEQEQYSCDNKLIVLCVEATTNAHRHIRHAHPKSRRRLENYEKFDNRIPRL</sequence>
<dbReference type="Gene3D" id="3.10.100.10">
    <property type="entry name" value="Mannose-Binding Protein A, subunit A"/>
    <property type="match status" value="1"/>
</dbReference>
<feature type="compositionally biased region" description="Acidic residues" evidence="2">
    <location>
        <begin position="253"/>
        <end position="274"/>
    </location>
</feature>
<evidence type="ECO:0000313" key="7">
    <source>
        <dbReference type="RefSeq" id="XP_026486884.2"/>
    </source>
</evidence>
<proteinExistence type="predicted"/>
<feature type="region of interest" description="Disordered" evidence="2">
    <location>
        <begin position="571"/>
        <end position="775"/>
    </location>
</feature>
<dbReference type="GO" id="GO:0005615">
    <property type="term" value="C:extracellular space"/>
    <property type="evidence" value="ECO:0007669"/>
    <property type="project" value="TreeGrafter"/>
</dbReference>
<feature type="region of interest" description="Disordered" evidence="2">
    <location>
        <begin position="345"/>
        <end position="478"/>
    </location>
</feature>
<dbReference type="SUPFAM" id="SSF56436">
    <property type="entry name" value="C-type lectin-like"/>
    <property type="match status" value="1"/>
</dbReference>
<feature type="compositionally biased region" description="Basic and acidic residues" evidence="2">
    <location>
        <begin position="699"/>
        <end position="722"/>
    </location>
</feature>
<evidence type="ECO:0000256" key="3">
    <source>
        <dbReference type="SAM" id="SignalP"/>
    </source>
</evidence>
<dbReference type="InterPro" id="IPR010515">
    <property type="entry name" value="Collagenase_NC10/endostatin"/>
</dbReference>
<feature type="compositionally biased region" description="Basic and acidic residues" evidence="2">
    <location>
        <begin position="571"/>
        <end position="584"/>
    </location>
</feature>
<dbReference type="InterPro" id="IPR016187">
    <property type="entry name" value="CTDL_fold"/>
</dbReference>
<feature type="region of interest" description="Disordered" evidence="2">
    <location>
        <begin position="855"/>
        <end position="878"/>
    </location>
</feature>
<feature type="region of interest" description="Disordered" evidence="2">
    <location>
        <begin position="491"/>
        <end position="543"/>
    </location>
</feature>
<dbReference type="InterPro" id="IPR045463">
    <property type="entry name" value="XV/XVIII_trimerization_dom"/>
</dbReference>
<keyword evidence="6" id="KW-1185">Reference proteome</keyword>
<gene>
    <name evidence="7" type="primary">LOC113393962</name>
</gene>
<reference evidence="7" key="1">
    <citation type="submission" date="2025-08" db="UniProtKB">
        <authorList>
            <consortium name="RefSeq"/>
        </authorList>
    </citation>
    <scope>IDENTIFICATION</scope>
    <source>
        <tissue evidence="7">Whole body</tissue>
    </source>
</reference>
<feature type="compositionally biased region" description="Basic and acidic residues" evidence="2">
    <location>
        <begin position="463"/>
        <end position="478"/>
    </location>
</feature>
<dbReference type="AlphaFoldDB" id="A0A8B8HPV9"/>
<feature type="signal peptide" evidence="3">
    <location>
        <begin position="1"/>
        <end position="24"/>
    </location>
</feature>
<keyword evidence="3" id="KW-0732">Signal</keyword>
<dbReference type="GO" id="GO:0031012">
    <property type="term" value="C:extracellular matrix"/>
    <property type="evidence" value="ECO:0007669"/>
    <property type="project" value="TreeGrafter"/>
</dbReference>
<name>A0A8B8HPV9_VANTA</name>
<dbReference type="Gene3D" id="2.60.120.200">
    <property type="match status" value="1"/>
</dbReference>
<dbReference type="GO" id="GO:0030198">
    <property type="term" value="P:extracellular matrix organization"/>
    <property type="evidence" value="ECO:0007669"/>
    <property type="project" value="TreeGrafter"/>
</dbReference>
<accession>A0A8B8HPV9</accession>
<evidence type="ECO:0000256" key="2">
    <source>
        <dbReference type="SAM" id="MobiDB-lite"/>
    </source>
</evidence>
<feature type="chain" id="PRO_5047433039" evidence="3">
    <location>
        <begin position="25"/>
        <end position="1090"/>
    </location>
</feature>
<organism evidence="6 7">
    <name type="scientific">Vanessa tameamea</name>
    <name type="common">Kamehameha butterfly</name>
    <dbReference type="NCBI Taxonomy" id="334116"/>
    <lineage>
        <taxon>Eukaryota</taxon>
        <taxon>Metazoa</taxon>
        <taxon>Ecdysozoa</taxon>
        <taxon>Arthropoda</taxon>
        <taxon>Hexapoda</taxon>
        <taxon>Insecta</taxon>
        <taxon>Pterygota</taxon>
        <taxon>Neoptera</taxon>
        <taxon>Endopterygota</taxon>
        <taxon>Lepidoptera</taxon>
        <taxon>Glossata</taxon>
        <taxon>Ditrysia</taxon>
        <taxon>Papilionoidea</taxon>
        <taxon>Nymphalidae</taxon>
        <taxon>Nymphalinae</taxon>
        <taxon>Vanessa</taxon>
    </lineage>
</organism>
<feature type="region of interest" description="Disordered" evidence="2">
    <location>
        <begin position="233"/>
        <end position="333"/>
    </location>
</feature>
<dbReference type="GO" id="GO:0005581">
    <property type="term" value="C:collagen trimer"/>
    <property type="evidence" value="ECO:0007669"/>
    <property type="project" value="UniProtKB-KW"/>
</dbReference>
<feature type="compositionally biased region" description="Basic and acidic residues" evidence="2">
    <location>
        <begin position="491"/>
        <end position="506"/>
    </location>
</feature>
<feature type="compositionally biased region" description="Pro residues" evidence="2">
    <location>
        <begin position="415"/>
        <end position="432"/>
    </location>
</feature>
<dbReference type="OMA" id="MPEMRGP"/>
<dbReference type="RefSeq" id="XP_026486884.2">
    <property type="nucleotide sequence ID" value="XM_026631099.2"/>
</dbReference>
<dbReference type="Pfam" id="PF06482">
    <property type="entry name" value="Endostatin"/>
    <property type="match status" value="1"/>
</dbReference>
<dbReference type="InterPro" id="IPR016186">
    <property type="entry name" value="C-type_lectin-like/link_sf"/>
</dbReference>
<dbReference type="InterPro" id="IPR008160">
    <property type="entry name" value="Collagen"/>
</dbReference>
<dbReference type="Proteomes" id="UP001652626">
    <property type="component" value="Chromosome 16"/>
</dbReference>
<feature type="compositionally biased region" description="Basic and acidic residues" evidence="2">
    <location>
        <begin position="275"/>
        <end position="301"/>
    </location>
</feature>
<dbReference type="PANTHER" id="PTHR24023:SF966">
    <property type="entry name" value="COLLAGEN ALPHA-1(XXII) CHAIN-LIKE"/>
    <property type="match status" value="1"/>
</dbReference>
<feature type="domain" description="Collagen type XV/XVIII trimerization" evidence="5">
    <location>
        <begin position="805"/>
        <end position="850"/>
    </location>
</feature>